<gene>
    <name evidence="2" type="ORF">FOMPIDRAFT_1020919</name>
</gene>
<sequence>IEESVVVAVPDALEESVVVAVPDGLEESVAELDEPVTLLSVADAVDDALSLLEQSPRMPRIQAPALLVGAAELVTEDAEADADDVAEPDVIPALLALVDDATDEVEISVALERSVVLADDALAVEDVVSLALLVEQPMIGSPRRSTQGPDELALDEEAGSLDDEVADDGAEVADAEEDAEDEAVLDALALRDVDVAGTNAVVPGGEVELAQPCVIPRSGIQSPSAAKKEQEHRRKLPMDPDPGPPNTAEPWSDLSLTIARSVDGGNTAILARVNGGDFVLDFVEQRSAGMGGPPGRVRKGMSIRHLQDESEGEEAKRKQANRER</sequence>
<dbReference type="EMBL" id="KE504387">
    <property type="protein sequence ID" value="EPS92695.1"/>
    <property type="molecule type" value="Genomic_DNA"/>
</dbReference>
<dbReference type="InParanoid" id="S8ESM2"/>
<dbReference type="Proteomes" id="UP000015241">
    <property type="component" value="Unassembled WGS sequence"/>
</dbReference>
<feature type="region of interest" description="Disordered" evidence="1">
    <location>
        <begin position="218"/>
        <end position="251"/>
    </location>
</feature>
<dbReference type="AlphaFoldDB" id="S8ESM2"/>
<reference evidence="2 3" key="1">
    <citation type="journal article" date="2012" name="Science">
        <title>The Paleozoic origin of enzymatic lignin decomposition reconstructed from 31 fungal genomes.</title>
        <authorList>
            <person name="Floudas D."/>
            <person name="Binder M."/>
            <person name="Riley R."/>
            <person name="Barry K."/>
            <person name="Blanchette R.A."/>
            <person name="Henrissat B."/>
            <person name="Martinez A.T."/>
            <person name="Otillar R."/>
            <person name="Spatafora J.W."/>
            <person name="Yadav J.S."/>
            <person name="Aerts A."/>
            <person name="Benoit I."/>
            <person name="Boyd A."/>
            <person name="Carlson A."/>
            <person name="Copeland A."/>
            <person name="Coutinho P.M."/>
            <person name="de Vries R.P."/>
            <person name="Ferreira P."/>
            <person name="Findley K."/>
            <person name="Foster B."/>
            <person name="Gaskell J."/>
            <person name="Glotzer D."/>
            <person name="Gorecki P."/>
            <person name="Heitman J."/>
            <person name="Hesse C."/>
            <person name="Hori C."/>
            <person name="Igarashi K."/>
            <person name="Jurgens J.A."/>
            <person name="Kallen N."/>
            <person name="Kersten P."/>
            <person name="Kohler A."/>
            <person name="Kuees U."/>
            <person name="Kumar T.K.A."/>
            <person name="Kuo A."/>
            <person name="LaButti K."/>
            <person name="Larrondo L.F."/>
            <person name="Lindquist E."/>
            <person name="Ling A."/>
            <person name="Lombard V."/>
            <person name="Lucas S."/>
            <person name="Lundell T."/>
            <person name="Martin R."/>
            <person name="McLaughlin D.J."/>
            <person name="Morgenstern I."/>
            <person name="Morin E."/>
            <person name="Murat C."/>
            <person name="Nagy L.G."/>
            <person name="Nolan M."/>
            <person name="Ohm R.A."/>
            <person name="Patyshakuliyeva A."/>
            <person name="Rokas A."/>
            <person name="Ruiz-Duenas F.J."/>
            <person name="Sabat G."/>
            <person name="Salamov A."/>
            <person name="Samejima M."/>
            <person name="Schmutz J."/>
            <person name="Slot J.C."/>
            <person name="St John F."/>
            <person name="Stenlid J."/>
            <person name="Sun H."/>
            <person name="Sun S."/>
            <person name="Syed K."/>
            <person name="Tsang A."/>
            <person name="Wiebenga A."/>
            <person name="Young D."/>
            <person name="Pisabarro A."/>
            <person name="Eastwood D.C."/>
            <person name="Martin F."/>
            <person name="Cullen D."/>
            <person name="Grigoriev I.V."/>
            <person name="Hibbett D.S."/>
        </authorList>
    </citation>
    <scope>NUCLEOTIDE SEQUENCE</scope>
    <source>
        <strain evidence="3">FP-58527</strain>
    </source>
</reference>
<feature type="compositionally biased region" description="Basic and acidic residues" evidence="1">
    <location>
        <begin position="226"/>
        <end position="238"/>
    </location>
</feature>
<evidence type="ECO:0000313" key="3">
    <source>
        <dbReference type="Proteomes" id="UP000015241"/>
    </source>
</evidence>
<keyword evidence="3" id="KW-1185">Reference proteome</keyword>
<evidence type="ECO:0000256" key="1">
    <source>
        <dbReference type="SAM" id="MobiDB-lite"/>
    </source>
</evidence>
<feature type="region of interest" description="Disordered" evidence="1">
    <location>
        <begin position="286"/>
        <end position="324"/>
    </location>
</feature>
<evidence type="ECO:0000313" key="2">
    <source>
        <dbReference type="EMBL" id="EPS92695.1"/>
    </source>
</evidence>
<dbReference type="HOGENOM" id="CLU_859304_0_0_1"/>
<accession>S8ESM2</accession>
<feature type="compositionally biased region" description="Basic and acidic residues" evidence="1">
    <location>
        <begin position="305"/>
        <end position="324"/>
    </location>
</feature>
<dbReference type="OrthoDB" id="10667141at2759"/>
<organism evidence="2 3">
    <name type="scientific">Fomitopsis schrenkii</name>
    <name type="common">Brown rot fungus</name>
    <dbReference type="NCBI Taxonomy" id="2126942"/>
    <lineage>
        <taxon>Eukaryota</taxon>
        <taxon>Fungi</taxon>
        <taxon>Dikarya</taxon>
        <taxon>Basidiomycota</taxon>
        <taxon>Agaricomycotina</taxon>
        <taxon>Agaricomycetes</taxon>
        <taxon>Polyporales</taxon>
        <taxon>Fomitopsis</taxon>
    </lineage>
</organism>
<protein>
    <submittedName>
        <fullName evidence="2">Uncharacterized protein</fullName>
    </submittedName>
</protein>
<proteinExistence type="predicted"/>
<feature type="non-terminal residue" evidence="2">
    <location>
        <position position="1"/>
    </location>
</feature>
<name>S8ESM2_FOMSC</name>